<organism evidence="5">
    <name type="scientific">Anisakis simplex</name>
    <name type="common">Herring worm</name>
    <dbReference type="NCBI Taxonomy" id="6269"/>
    <lineage>
        <taxon>Eukaryota</taxon>
        <taxon>Metazoa</taxon>
        <taxon>Ecdysozoa</taxon>
        <taxon>Nematoda</taxon>
        <taxon>Chromadorea</taxon>
        <taxon>Rhabditida</taxon>
        <taxon>Spirurina</taxon>
        <taxon>Ascaridomorpha</taxon>
        <taxon>Ascaridoidea</taxon>
        <taxon>Anisakidae</taxon>
        <taxon>Anisakis</taxon>
        <taxon>Anisakis simplex complex</taxon>
    </lineage>
</organism>
<reference evidence="5" key="1">
    <citation type="submission" date="2016-04" db="UniProtKB">
        <authorList>
            <consortium name="WormBaseParasite"/>
        </authorList>
    </citation>
    <scope>IDENTIFICATION</scope>
</reference>
<feature type="coiled-coil region" evidence="1">
    <location>
        <begin position="192"/>
        <end position="240"/>
    </location>
</feature>
<dbReference type="Pfam" id="PF18694">
    <property type="entry name" value="TDP-43_N"/>
    <property type="match status" value="1"/>
</dbReference>
<reference evidence="3 4" key="2">
    <citation type="submission" date="2018-11" db="EMBL/GenBank/DDBJ databases">
        <authorList>
            <consortium name="Pathogen Informatics"/>
        </authorList>
    </citation>
    <scope>NUCLEOTIDE SEQUENCE [LARGE SCALE GENOMIC DNA]</scope>
</reference>
<keyword evidence="1" id="KW-0175">Coiled coil</keyword>
<sequence length="522" mass="59573">MGDKTENGQRRVITVYVEPIEIELDDDGNLLFSALQSAVPGASGLYFRGECKSSVKFDGKKLIAPADGWKDRKYFANLGCRSDFPFGSYANASRQFERSVNAVQRLFGKCNPLFDYSPLERELMPRKPVALNGTAKETSDNRTENMKQLLSNITQKQSNQPSTTQLDDQKITPLEQQFVDLARISTAKDTIIEQQRSDIRMLNDKMEMKNKELNEALDELSKSERRCNAKEEELIILRNLSKEQTYMCEKVNELTKRLLDSEQIITEQKSRSNSLIERIRELEEQKAQARTQLEQSTAELQSTQIKAKDLEVRVQKLQPLAERRQIVDDEQILTYAEMSDSVDALTKQNQKLENELKEVQEKYNQLNQIYTEVVVENTKALLKKSSDDVGVKITDGESKAHSGSTEGNAKNALTWQEERKALKSELLASENKVAELTRMVHALTSEAANSEHRATEAIATRDELRRSLDTKIQESVLEERQKADYLRHDLKEAQRRVAELNSLIADFSSDARNSRRDVTDLL</sequence>
<protein>
    <submittedName>
        <fullName evidence="5">TDP43_N domain-containing protein</fullName>
    </submittedName>
</protein>
<feature type="domain" description="TAR DNA-binding protein 43 N-terminal" evidence="2">
    <location>
        <begin position="17"/>
        <end position="77"/>
    </location>
</feature>
<keyword evidence="4" id="KW-1185">Reference proteome</keyword>
<dbReference type="Proteomes" id="UP000267096">
    <property type="component" value="Unassembled WGS sequence"/>
</dbReference>
<accession>A0A158PMZ4</accession>
<dbReference type="EMBL" id="UYRR01030990">
    <property type="protein sequence ID" value="VDK42596.1"/>
    <property type="molecule type" value="Genomic_DNA"/>
</dbReference>
<evidence type="ECO:0000259" key="2">
    <source>
        <dbReference type="Pfam" id="PF18694"/>
    </source>
</evidence>
<name>A0A158PMZ4_ANISI</name>
<proteinExistence type="predicted"/>
<dbReference type="WBParaSite" id="ASIM_0001068101-mRNA-1">
    <property type="protein sequence ID" value="ASIM_0001068101-mRNA-1"/>
    <property type="gene ID" value="ASIM_0001068101"/>
</dbReference>
<feature type="coiled-coil region" evidence="1">
    <location>
        <begin position="265"/>
        <end position="376"/>
    </location>
</feature>
<dbReference type="OrthoDB" id="2020831at2759"/>
<dbReference type="CDD" id="cd19609">
    <property type="entry name" value="NTD_TDP-43"/>
    <property type="match status" value="1"/>
</dbReference>
<dbReference type="AlphaFoldDB" id="A0A158PMZ4"/>
<evidence type="ECO:0000313" key="5">
    <source>
        <dbReference type="WBParaSite" id="ASIM_0001068101-mRNA-1"/>
    </source>
</evidence>
<evidence type="ECO:0000313" key="3">
    <source>
        <dbReference type="EMBL" id="VDK42596.1"/>
    </source>
</evidence>
<dbReference type="InterPro" id="IPR041105">
    <property type="entry name" value="TDP-43_N"/>
</dbReference>
<feature type="coiled-coil region" evidence="1">
    <location>
        <begin position="476"/>
        <end position="510"/>
    </location>
</feature>
<evidence type="ECO:0000256" key="1">
    <source>
        <dbReference type="SAM" id="Coils"/>
    </source>
</evidence>
<gene>
    <name evidence="3" type="ORF">ASIM_LOCUS10239</name>
</gene>
<evidence type="ECO:0000313" key="4">
    <source>
        <dbReference type="Proteomes" id="UP000267096"/>
    </source>
</evidence>